<accession>A0ABW5VJB5</accession>
<evidence type="ECO:0000313" key="1">
    <source>
        <dbReference type="EMBL" id="MFD2790400.1"/>
    </source>
</evidence>
<dbReference type="Proteomes" id="UP001597532">
    <property type="component" value="Unassembled WGS sequence"/>
</dbReference>
<evidence type="ECO:0000313" key="2">
    <source>
        <dbReference type="Proteomes" id="UP001597532"/>
    </source>
</evidence>
<name>A0ABW5VJB5_9FLAO</name>
<sequence length="45" mass="5264">MTYGVFINEVQLDADVVITEKVDSEEDYRMLPEKTTRGFPIMERP</sequence>
<dbReference type="RefSeq" id="WP_251805589.1">
    <property type="nucleotide sequence ID" value="NZ_CP166679.1"/>
</dbReference>
<comment type="caution">
    <text evidence="1">The sequence shown here is derived from an EMBL/GenBank/DDBJ whole genome shotgun (WGS) entry which is preliminary data.</text>
</comment>
<dbReference type="EMBL" id="JBHUOK010000030">
    <property type="protein sequence ID" value="MFD2790400.1"/>
    <property type="molecule type" value="Genomic_DNA"/>
</dbReference>
<proteinExistence type="predicted"/>
<keyword evidence="2" id="KW-1185">Reference proteome</keyword>
<gene>
    <name evidence="1" type="ORF">ACFS1K_11545</name>
</gene>
<protein>
    <submittedName>
        <fullName evidence="1">Uncharacterized protein</fullName>
    </submittedName>
</protein>
<reference evidence="2" key="1">
    <citation type="journal article" date="2019" name="Int. J. Syst. Evol. Microbiol.">
        <title>The Global Catalogue of Microorganisms (GCM) 10K type strain sequencing project: providing services to taxonomists for standard genome sequencing and annotation.</title>
        <authorList>
            <consortium name="The Broad Institute Genomics Platform"/>
            <consortium name="The Broad Institute Genome Sequencing Center for Infectious Disease"/>
            <person name="Wu L."/>
            <person name="Ma J."/>
        </authorList>
    </citation>
    <scope>NUCLEOTIDE SEQUENCE [LARGE SCALE GENOMIC DNA]</scope>
    <source>
        <strain evidence="2">KCTC 52924</strain>
    </source>
</reference>
<organism evidence="1 2">
    <name type="scientific">Arenibacter antarcticus</name>
    <dbReference type="NCBI Taxonomy" id="2040469"/>
    <lineage>
        <taxon>Bacteria</taxon>
        <taxon>Pseudomonadati</taxon>
        <taxon>Bacteroidota</taxon>
        <taxon>Flavobacteriia</taxon>
        <taxon>Flavobacteriales</taxon>
        <taxon>Flavobacteriaceae</taxon>
        <taxon>Arenibacter</taxon>
    </lineage>
</organism>